<evidence type="ECO:0000256" key="4">
    <source>
        <dbReference type="ARBA" id="ARBA00022777"/>
    </source>
</evidence>
<comment type="caution">
    <text evidence="7">The sequence shown here is derived from an EMBL/GenBank/DDBJ whole genome shotgun (WGS) entry which is preliminary data.</text>
</comment>
<keyword evidence="8" id="KW-1185">Reference proteome</keyword>
<dbReference type="InterPro" id="IPR017437">
    <property type="entry name" value="ATP-NAD_kinase_PpnK-typ_C"/>
</dbReference>
<protein>
    <recommendedName>
        <fullName evidence="2">NAD(+) kinase</fullName>
        <ecNumber evidence="2">2.7.1.23</ecNumber>
    </recommendedName>
</protein>
<sequence>MYCLRIFLRKMSRALGTASDLAAVQCHSMGNMGLEQHAFKLQRAVVLSKLSRFEYLRRQHRDLTEQQLETFLRDRGTDYDVLVRHHNLHKEFEEYVKSSLVKQGVETQVVDRFNYSEEQVSWADIVFAAGGDGTFLLAASRVPDNTTPVVGLNSDPSRSEGRLCLSPQSTNNFEEMIDKLKNGEFTWKFRSRIRITMKGKEIFQSPTELHEPELLEPHHRFFDCMTELQKIRASQCGENMAVPQHRLPILALNEVFIGEKLSARVSYFEMRVNDDTSAWRVKSSGLCVTTGTGSTSWHLSMNRLTEQSVNEVIRILGKEGVAASSVDPGLASRVAQQYNDGLAFTSDNLDMCYTIRDLISAEVWPSPKGIPPRGHVKRLEVRSRCFDAGLVVDGTVFFNFNDGTSVVLEICPEDSLRTILLK</sequence>
<dbReference type="Gene3D" id="2.60.200.30">
    <property type="entry name" value="Probable inorganic polyphosphate/atp-NAD kinase, domain 2"/>
    <property type="match status" value="1"/>
</dbReference>
<keyword evidence="4" id="KW-0418">Kinase</keyword>
<keyword evidence="6" id="KW-0520">NAD</keyword>
<dbReference type="EC" id="2.7.1.23" evidence="2"/>
<dbReference type="EMBL" id="JAZDUA010000032">
    <property type="protein sequence ID" value="KAK7871939.1"/>
    <property type="molecule type" value="Genomic_DNA"/>
</dbReference>
<dbReference type="AlphaFoldDB" id="A0AAN9VUR9"/>
<name>A0AAN9VUR9_9ORTH</name>
<organism evidence="7 8">
    <name type="scientific">Gryllus longicercus</name>
    <dbReference type="NCBI Taxonomy" id="2509291"/>
    <lineage>
        <taxon>Eukaryota</taxon>
        <taxon>Metazoa</taxon>
        <taxon>Ecdysozoa</taxon>
        <taxon>Arthropoda</taxon>
        <taxon>Hexapoda</taxon>
        <taxon>Insecta</taxon>
        <taxon>Pterygota</taxon>
        <taxon>Neoptera</taxon>
        <taxon>Polyneoptera</taxon>
        <taxon>Orthoptera</taxon>
        <taxon>Ensifera</taxon>
        <taxon>Gryllidea</taxon>
        <taxon>Grylloidea</taxon>
        <taxon>Gryllidae</taxon>
        <taxon>Gryllinae</taxon>
        <taxon>Gryllus</taxon>
    </lineage>
</organism>
<evidence type="ECO:0000256" key="1">
    <source>
        <dbReference type="ARBA" id="ARBA00010995"/>
    </source>
</evidence>
<dbReference type="InterPro" id="IPR016064">
    <property type="entry name" value="NAD/diacylglycerol_kinase_sf"/>
</dbReference>
<dbReference type="PANTHER" id="PTHR13158">
    <property type="match status" value="1"/>
</dbReference>
<dbReference type="GO" id="GO:0006741">
    <property type="term" value="P:NADP+ biosynthetic process"/>
    <property type="evidence" value="ECO:0007669"/>
    <property type="project" value="InterPro"/>
</dbReference>
<evidence type="ECO:0000313" key="8">
    <source>
        <dbReference type="Proteomes" id="UP001378592"/>
    </source>
</evidence>
<dbReference type="Proteomes" id="UP001378592">
    <property type="component" value="Unassembled WGS sequence"/>
</dbReference>
<dbReference type="GO" id="GO:0005739">
    <property type="term" value="C:mitochondrion"/>
    <property type="evidence" value="ECO:0007669"/>
    <property type="project" value="TreeGrafter"/>
</dbReference>
<evidence type="ECO:0000313" key="7">
    <source>
        <dbReference type="EMBL" id="KAK7871939.1"/>
    </source>
</evidence>
<keyword evidence="3" id="KW-0808">Transferase</keyword>
<keyword evidence="5" id="KW-0521">NADP</keyword>
<dbReference type="InterPro" id="IPR002504">
    <property type="entry name" value="NADK"/>
</dbReference>
<dbReference type="GO" id="GO:0019674">
    <property type="term" value="P:NAD+ metabolic process"/>
    <property type="evidence" value="ECO:0007669"/>
    <property type="project" value="InterPro"/>
</dbReference>
<dbReference type="PANTHER" id="PTHR13158:SF5">
    <property type="entry name" value="NAD KINASE 2, MITOCHONDRIAL"/>
    <property type="match status" value="1"/>
</dbReference>
<dbReference type="Gene3D" id="3.40.50.10330">
    <property type="entry name" value="Probable inorganic polyphosphate/atp-NAD kinase, domain 1"/>
    <property type="match status" value="1"/>
</dbReference>
<evidence type="ECO:0000256" key="5">
    <source>
        <dbReference type="ARBA" id="ARBA00022857"/>
    </source>
</evidence>
<accession>A0AAN9VUR9</accession>
<evidence type="ECO:0000256" key="6">
    <source>
        <dbReference type="ARBA" id="ARBA00023027"/>
    </source>
</evidence>
<evidence type="ECO:0000256" key="2">
    <source>
        <dbReference type="ARBA" id="ARBA00012120"/>
    </source>
</evidence>
<comment type="similarity">
    <text evidence="1">Belongs to the NAD kinase family.</text>
</comment>
<reference evidence="7 8" key="1">
    <citation type="submission" date="2024-03" db="EMBL/GenBank/DDBJ databases">
        <title>The genome assembly and annotation of the cricket Gryllus longicercus Weissman &amp; Gray.</title>
        <authorList>
            <person name="Szrajer S."/>
            <person name="Gray D."/>
            <person name="Ylla G."/>
        </authorList>
    </citation>
    <scope>NUCLEOTIDE SEQUENCE [LARGE SCALE GENOMIC DNA]</scope>
    <source>
        <strain evidence="7">DAG 2021-001</strain>
        <tissue evidence="7">Whole body minus gut</tissue>
    </source>
</reference>
<dbReference type="GO" id="GO:0003951">
    <property type="term" value="F:NAD+ kinase activity"/>
    <property type="evidence" value="ECO:0007669"/>
    <property type="project" value="UniProtKB-EC"/>
</dbReference>
<dbReference type="InterPro" id="IPR017438">
    <property type="entry name" value="ATP-NAD_kinase_N"/>
</dbReference>
<proteinExistence type="inferred from homology"/>
<evidence type="ECO:0000256" key="3">
    <source>
        <dbReference type="ARBA" id="ARBA00022679"/>
    </source>
</evidence>
<gene>
    <name evidence="7" type="ORF">R5R35_009740</name>
</gene>
<dbReference type="Pfam" id="PF01513">
    <property type="entry name" value="NAD_kinase"/>
    <property type="match status" value="1"/>
</dbReference>
<dbReference type="SUPFAM" id="SSF111331">
    <property type="entry name" value="NAD kinase/diacylglycerol kinase-like"/>
    <property type="match status" value="1"/>
</dbReference>